<dbReference type="InterPro" id="IPR015422">
    <property type="entry name" value="PyrdxlP-dep_Trfase_small"/>
</dbReference>
<gene>
    <name evidence="11" type="ORF">BOX15_Mlig000733g2</name>
</gene>
<dbReference type="FunFam" id="3.40.640.10:FF:000097">
    <property type="entry name" value="Serine hydroxymethyltransferase"/>
    <property type="match status" value="1"/>
</dbReference>
<dbReference type="InterPro" id="IPR001085">
    <property type="entry name" value="Ser_HO-MeTrfase"/>
</dbReference>
<evidence type="ECO:0000256" key="5">
    <source>
        <dbReference type="ARBA" id="ARBA00022563"/>
    </source>
</evidence>
<evidence type="ECO:0000256" key="3">
    <source>
        <dbReference type="ARBA" id="ARBA00004777"/>
    </source>
</evidence>
<organism evidence="11 12">
    <name type="scientific">Macrostomum lignano</name>
    <dbReference type="NCBI Taxonomy" id="282301"/>
    <lineage>
        <taxon>Eukaryota</taxon>
        <taxon>Metazoa</taxon>
        <taxon>Spiralia</taxon>
        <taxon>Lophotrochozoa</taxon>
        <taxon>Platyhelminthes</taxon>
        <taxon>Rhabditophora</taxon>
        <taxon>Macrostomorpha</taxon>
        <taxon>Macrostomida</taxon>
        <taxon>Macrostomidae</taxon>
        <taxon>Macrostomum</taxon>
    </lineage>
</organism>
<comment type="pathway">
    <text evidence="3 9">One-carbon metabolism; tetrahydrofolate interconversion.</text>
</comment>
<keyword evidence="5 9" id="KW-0554">One-carbon metabolism</keyword>
<evidence type="ECO:0000259" key="10">
    <source>
        <dbReference type="Pfam" id="PF00464"/>
    </source>
</evidence>
<dbReference type="InterPro" id="IPR015424">
    <property type="entry name" value="PyrdxlP-dep_Trfase"/>
</dbReference>
<comment type="similarity">
    <text evidence="4 9">Belongs to the SHMT family.</text>
</comment>
<dbReference type="NCBIfam" id="NF000586">
    <property type="entry name" value="PRK00011.1"/>
    <property type="match status" value="1"/>
</dbReference>
<dbReference type="GO" id="GO:0030170">
    <property type="term" value="F:pyridoxal phosphate binding"/>
    <property type="evidence" value="ECO:0007669"/>
    <property type="project" value="InterPro"/>
</dbReference>
<dbReference type="UniPathway" id="UPA00193"/>
<dbReference type="EC" id="2.1.2.1" evidence="9"/>
<evidence type="ECO:0000256" key="8">
    <source>
        <dbReference type="PIRSR" id="PIRSR000412-50"/>
    </source>
</evidence>
<dbReference type="GO" id="GO:0035999">
    <property type="term" value="P:tetrahydrofolate interconversion"/>
    <property type="evidence" value="ECO:0007669"/>
    <property type="project" value="UniProtKB-UniPathway"/>
</dbReference>
<dbReference type="OrthoDB" id="10265628at2759"/>
<comment type="caution">
    <text evidence="11">The sequence shown here is derived from an EMBL/GenBank/DDBJ whole genome shotgun (WGS) entry which is preliminary data.</text>
</comment>
<dbReference type="InterPro" id="IPR019798">
    <property type="entry name" value="Ser_HO-MeTrfase_PLP_BS"/>
</dbReference>
<keyword evidence="6 9" id="KW-0808">Transferase</keyword>
<evidence type="ECO:0000256" key="9">
    <source>
        <dbReference type="RuleBase" id="RU000585"/>
    </source>
</evidence>
<dbReference type="GO" id="GO:0005739">
    <property type="term" value="C:mitochondrion"/>
    <property type="evidence" value="ECO:0007669"/>
    <property type="project" value="TreeGrafter"/>
</dbReference>
<dbReference type="Gene3D" id="3.40.640.10">
    <property type="entry name" value="Type I PLP-dependent aspartate aminotransferase-like (Major domain)"/>
    <property type="match status" value="1"/>
</dbReference>
<dbReference type="PROSITE" id="PS00096">
    <property type="entry name" value="SHMT"/>
    <property type="match status" value="1"/>
</dbReference>
<feature type="modified residue" description="N6-(pyridoxal phosphate)lysine" evidence="8">
    <location>
        <position position="248"/>
    </location>
</feature>
<dbReference type="InterPro" id="IPR049943">
    <property type="entry name" value="Ser_HO-MeTrfase-like"/>
</dbReference>
<dbReference type="PANTHER" id="PTHR11680">
    <property type="entry name" value="SERINE HYDROXYMETHYLTRANSFERASE"/>
    <property type="match status" value="1"/>
</dbReference>
<dbReference type="GO" id="GO:0005634">
    <property type="term" value="C:nucleus"/>
    <property type="evidence" value="ECO:0007669"/>
    <property type="project" value="TreeGrafter"/>
</dbReference>
<feature type="domain" description="Serine hydroxymethyltransferase-like" evidence="10">
    <location>
        <begin position="17"/>
        <end position="413"/>
    </location>
</feature>
<protein>
    <recommendedName>
        <fullName evidence="9">Serine hydroxymethyltransferase</fullName>
        <ecNumber evidence="9">2.1.2.1</ecNumber>
    </recommendedName>
</protein>
<dbReference type="InterPro" id="IPR015421">
    <property type="entry name" value="PyrdxlP-dep_Trfase_major"/>
</dbReference>
<evidence type="ECO:0000313" key="11">
    <source>
        <dbReference type="EMBL" id="PAA72332.1"/>
    </source>
</evidence>
<keyword evidence="12" id="KW-1185">Reference proteome</keyword>
<dbReference type="PIRSF" id="PIRSF000412">
    <property type="entry name" value="SHMT"/>
    <property type="match status" value="1"/>
</dbReference>
<evidence type="ECO:0000313" key="12">
    <source>
        <dbReference type="Proteomes" id="UP000215902"/>
    </source>
</evidence>
<evidence type="ECO:0000256" key="4">
    <source>
        <dbReference type="ARBA" id="ARBA00006376"/>
    </source>
</evidence>
<comment type="catalytic activity">
    <reaction evidence="9">
        <text>(6R)-5,10-methylene-5,6,7,8-tetrahydrofolate + glycine + H2O = (6S)-5,6,7,8-tetrahydrofolate + L-serine</text>
        <dbReference type="Rhea" id="RHEA:15481"/>
        <dbReference type="ChEBI" id="CHEBI:15377"/>
        <dbReference type="ChEBI" id="CHEBI:15636"/>
        <dbReference type="ChEBI" id="CHEBI:33384"/>
        <dbReference type="ChEBI" id="CHEBI:57305"/>
        <dbReference type="ChEBI" id="CHEBI:57453"/>
        <dbReference type="EC" id="2.1.2.1"/>
    </reaction>
</comment>
<dbReference type="Gene3D" id="3.90.1150.10">
    <property type="entry name" value="Aspartate Aminotransferase, domain 1"/>
    <property type="match status" value="1"/>
</dbReference>
<dbReference type="EMBL" id="NIVC01001097">
    <property type="protein sequence ID" value="PAA72332.1"/>
    <property type="molecule type" value="Genomic_DNA"/>
</dbReference>
<dbReference type="GO" id="GO:0004372">
    <property type="term" value="F:glycine hydroxymethyltransferase activity"/>
    <property type="evidence" value="ECO:0007669"/>
    <property type="project" value="UniProtKB-EC"/>
</dbReference>
<evidence type="ECO:0000256" key="7">
    <source>
        <dbReference type="ARBA" id="ARBA00022898"/>
    </source>
</evidence>
<reference evidence="11 12" key="1">
    <citation type="submission" date="2017-06" db="EMBL/GenBank/DDBJ databases">
        <title>A platform for efficient transgenesis in Macrostomum lignano, a flatworm model organism for stem cell research.</title>
        <authorList>
            <person name="Berezikov E."/>
        </authorList>
    </citation>
    <scope>NUCLEOTIDE SEQUENCE [LARGE SCALE GENOMIC DNA]</scope>
    <source>
        <strain evidence="11">DV1</strain>
        <tissue evidence="11">Whole organism</tissue>
    </source>
</reference>
<proteinExistence type="inferred from homology"/>
<dbReference type="Proteomes" id="UP000215902">
    <property type="component" value="Unassembled WGS sequence"/>
</dbReference>
<accession>A0A267FH55</accession>
<dbReference type="HAMAP" id="MF_00051">
    <property type="entry name" value="SHMT"/>
    <property type="match status" value="1"/>
</dbReference>
<sequence>MSGDMNKSEAWEMTAPLSSVDPEMHAILRRERERQMGGLEMIASENFTSAAVQQALASCMTNKYSEGQVGNRYYGGNEVVDEMESMCKSRALQVFGLKSEEWGVNVQALSGCPANFAVYTALVGPHGRIMGLDLPDGGHLSHGFQTPAKKVSATSLYFESMCYKVDPVTGLIDYDALAASARLFRPKLIVAGMSCYSQHLDYARFRQICDEVGAILMADMAHVSGLVAAGVVPSPFEHSDIVTTTTHKSLRGPRSALIFYRKGTVMQKGKEVPLTYEQRINEAVFPGLQGGPHNNAIAAVAVALKQCMAPDFKAYQQQVLLNAQALVARLKELGYSIVTGGTVNHLCLVDFRPQGVEGARVEKSLDLVGITANKNTCPGDRSALRPSGLRLGTPALTSRGLCEADMRRVADFIHQGVRLAIDAGAKLAAPGRLADFERLLREDAELGPRTAELRRQVHEFAKGFAMPGLAEF</sequence>
<dbReference type="GO" id="GO:0019264">
    <property type="term" value="P:glycine biosynthetic process from serine"/>
    <property type="evidence" value="ECO:0007669"/>
    <property type="project" value="InterPro"/>
</dbReference>
<evidence type="ECO:0000256" key="2">
    <source>
        <dbReference type="ARBA" id="ARBA00002224"/>
    </source>
</evidence>
<name>A0A267FH55_9PLAT</name>
<dbReference type="STRING" id="282301.A0A267FH55"/>
<evidence type="ECO:0000256" key="6">
    <source>
        <dbReference type="ARBA" id="ARBA00022679"/>
    </source>
</evidence>
<dbReference type="CDD" id="cd00378">
    <property type="entry name" value="SHMT"/>
    <property type="match status" value="1"/>
</dbReference>
<keyword evidence="7 8" id="KW-0663">Pyridoxal phosphate</keyword>
<evidence type="ECO:0000256" key="1">
    <source>
        <dbReference type="ARBA" id="ARBA00001933"/>
    </source>
</evidence>
<dbReference type="PANTHER" id="PTHR11680:SF59">
    <property type="entry name" value="SERINE HYDROXYMETHYLTRANSFERASE, CYTOSOLIC"/>
    <property type="match status" value="1"/>
</dbReference>
<comment type="cofactor">
    <cofactor evidence="1 8 9">
        <name>pyridoxal 5'-phosphate</name>
        <dbReference type="ChEBI" id="CHEBI:597326"/>
    </cofactor>
</comment>
<comment type="function">
    <text evidence="2 9">Interconversion of serine and glycine.</text>
</comment>
<dbReference type="AlphaFoldDB" id="A0A267FH55"/>
<dbReference type="SUPFAM" id="SSF53383">
    <property type="entry name" value="PLP-dependent transferases"/>
    <property type="match status" value="1"/>
</dbReference>
<dbReference type="Pfam" id="PF00464">
    <property type="entry name" value="SHMT"/>
    <property type="match status" value="1"/>
</dbReference>
<dbReference type="InterPro" id="IPR039429">
    <property type="entry name" value="SHMT-like_dom"/>
</dbReference>